<protein>
    <submittedName>
        <fullName evidence="2">Uncharacterized protein</fullName>
    </submittedName>
</protein>
<dbReference type="AlphaFoldDB" id="A0A4Z2FH53"/>
<evidence type="ECO:0000256" key="1">
    <source>
        <dbReference type="SAM" id="MobiDB-lite"/>
    </source>
</evidence>
<evidence type="ECO:0000313" key="3">
    <source>
        <dbReference type="Proteomes" id="UP000314294"/>
    </source>
</evidence>
<accession>A0A4Z2FH53</accession>
<comment type="caution">
    <text evidence="2">The sequence shown here is derived from an EMBL/GenBank/DDBJ whole genome shotgun (WGS) entry which is preliminary data.</text>
</comment>
<evidence type="ECO:0000313" key="2">
    <source>
        <dbReference type="EMBL" id="TNN40526.1"/>
    </source>
</evidence>
<organism evidence="2 3">
    <name type="scientific">Liparis tanakae</name>
    <name type="common">Tanaka's snailfish</name>
    <dbReference type="NCBI Taxonomy" id="230148"/>
    <lineage>
        <taxon>Eukaryota</taxon>
        <taxon>Metazoa</taxon>
        <taxon>Chordata</taxon>
        <taxon>Craniata</taxon>
        <taxon>Vertebrata</taxon>
        <taxon>Euteleostomi</taxon>
        <taxon>Actinopterygii</taxon>
        <taxon>Neopterygii</taxon>
        <taxon>Teleostei</taxon>
        <taxon>Neoteleostei</taxon>
        <taxon>Acanthomorphata</taxon>
        <taxon>Eupercaria</taxon>
        <taxon>Perciformes</taxon>
        <taxon>Cottioidei</taxon>
        <taxon>Cottales</taxon>
        <taxon>Liparidae</taxon>
        <taxon>Liparis</taxon>
    </lineage>
</organism>
<keyword evidence="3" id="KW-1185">Reference proteome</keyword>
<gene>
    <name evidence="2" type="ORF">EYF80_049298</name>
</gene>
<feature type="region of interest" description="Disordered" evidence="1">
    <location>
        <begin position="88"/>
        <end position="142"/>
    </location>
</feature>
<sequence length="159" mass="16287">MGSHTRREELIASSLQNGGGYEMSSRHHQPVGLGVGADHVNAGGVGRVGNVGGVGDVAEGGGEAQPQLLHLLPEALAEDVVDQRVVDGGALGEQAGQQADPRRDAGAVVEDGPHAHHGVGRPADHEAQADEHGDLRGRKRNAVTHGVGNTGLLMFCVSL</sequence>
<reference evidence="2 3" key="1">
    <citation type="submission" date="2019-03" db="EMBL/GenBank/DDBJ databases">
        <title>First draft genome of Liparis tanakae, snailfish: a comprehensive survey of snailfish specific genes.</title>
        <authorList>
            <person name="Kim W."/>
            <person name="Song I."/>
            <person name="Jeong J.-H."/>
            <person name="Kim D."/>
            <person name="Kim S."/>
            <person name="Ryu S."/>
            <person name="Song J.Y."/>
            <person name="Lee S.K."/>
        </authorList>
    </citation>
    <scope>NUCLEOTIDE SEQUENCE [LARGE SCALE GENOMIC DNA]</scope>
    <source>
        <tissue evidence="2">Muscle</tissue>
    </source>
</reference>
<proteinExistence type="predicted"/>
<dbReference type="EMBL" id="SRLO01001181">
    <property type="protein sequence ID" value="TNN40526.1"/>
    <property type="molecule type" value="Genomic_DNA"/>
</dbReference>
<feature type="compositionally biased region" description="Basic and acidic residues" evidence="1">
    <location>
        <begin position="122"/>
        <end position="136"/>
    </location>
</feature>
<name>A0A4Z2FH53_9TELE</name>
<dbReference type="Proteomes" id="UP000314294">
    <property type="component" value="Unassembled WGS sequence"/>
</dbReference>